<evidence type="ECO:0000313" key="2">
    <source>
        <dbReference type="Proteomes" id="UP000291831"/>
    </source>
</evidence>
<evidence type="ECO:0000313" key="1">
    <source>
        <dbReference type="EMBL" id="RZB33237.1"/>
    </source>
</evidence>
<gene>
    <name evidence="1" type="ORF">AEth_00030</name>
</gene>
<accession>A0A8B3S730</accession>
<proteinExistence type="predicted"/>
<comment type="caution">
    <text evidence="1">The sequence shown here is derived from an EMBL/GenBank/DDBJ whole genome shotgun (WGS) entry which is preliminary data.</text>
</comment>
<sequence>MEMLILTRFQRVLKVEVEIRKKKALYISLVLNKESQN</sequence>
<dbReference type="Proteomes" id="UP000291831">
    <property type="component" value="Unassembled WGS sequence"/>
</dbReference>
<dbReference type="AlphaFoldDB" id="A0A8B3S730"/>
<name>A0A8B3S730_9EURY</name>
<reference evidence="2" key="1">
    <citation type="submission" date="2019-01" db="EMBL/GenBank/DDBJ databases">
        <title>Anaerobic oxidation of ethane by archaea from a marine hydrocarbon seep.</title>
        <authorList>
            <person name="Musat F."/>
        </authorList>
    </citation>
    <scope>NUCLEOTIDE SEQUENCE [LARGE SCALE GENOMIC DNA]</scope>
</reference>
<organism evidence="1 2">
    <name type="scientific">Candidatus Argoarchaeum ethanivorans</name>
    <dbReference type="NCBI Taxonomy" id="2608793"/>
    <lineage>
        <taxon>Archaea</taxon>
        <taxon>Methanobacteriati</taxon>
        <taxon>Methanobacteriota</taxon>
        <taxon>Stenosarchaea group</taxon>
        <taxon>Methanomicrobia</taxon>
        <taxon>Methanosarcinales</taxon>
        <taxon>Methanosarcinales incertae sedis</taxon>
        <taxon>GOM Arc I cluster</taxon>
        <taxon>Candidatus Argoarchaeum</taxon>
    </lineage>
</organism>
<dbReference type="EMBL" id="RPGO01000001">
    <property type="protein sequence ID" value="RZB33237.1"/>
    <property type="molecule type" value="Genomic_DNA"/>
</dbReference>
<protein>
    <submittedName>
        <fullName evidence="1">Uncharacterized protein</fullName>
    </submittedName>
</protein>